<evidence type="ECO:0000256" key="1">
    <source>
        <dbReference type="SAM" id="MobiDB-lite"/>
    </source>
</evidence>
<dbReference type="AlphaFoldDB" id="A0A540WHV2"/>
<dbReference type="EMBL" id="VIFM01000549">
    <property type="protein sequence ID" value="TQF08563.1"/>
    <property type="molecule type" value="Genomic_DNA"/>
</dbReference>
<proteinExistence type="predicted"/>
<dbReference type="Proteomes" id="UP000315369">
    <property type="component" value="Unassembled WGS sequence"/>
</dbReference>
<gene>
    <name evidence="2" type="ORF">FJV41_49255</name>
</gene>
<feature type="non-terminal residue" evidence="2">
    <location>
        <position position="78"/>
    </location>
</feature>
<feature type="region of interest" description="Disordered" evidence="1">
    <location>
        <begin position="19"/>
        <end position="40"/>
    </location>
</feature>
<keyword evidence="3" id="KW-1185">Reference proteome</keyword>
<accession>A0A540WHV2</accession>
<evidence type="ECO:0000313" key="2">
    <source>
        <dbReference type="EMBL" id="TQF08563.1"/>
    </source>
</evidence>
<protein>
    <submittedName>
        <fullName evidence="2">TIGR04551 family protein</fullName>
    </submittedName>
</protein>
<reference evidence="2 3" key="1">
    <citation type="submission" date="2019-06" db="EMBL/GenBank/DDBJ databases">
        <authorList>
            <person name="Livingstone P."/>
            <person name="Whitworth D."/>
        </authorList>
    </citation>
    <scope>NUCLEOTIDE SEQUENCE [LARGE SCALE GENOMIC DNA]</scope>
    <source>
        <strain evidence="2 3">AM401</strain>
    </source>
</reference>
<evidence type="ECO:0000313" key="3">
    <source>
        <dbReference type="Proteomes" id="UP000315369"/>
    </source>
</evidence>
<sequence length="78" mass="8149">MTLDVLSLTARTRVPVGVDTPLSRGLNRPPFRPGRPERPWRSLPMSHVLLAALLVASSTATAQVPAGGTPPPAPAEAC</sequence>
<name>A0A540WHV2_9BACT</name>
<comment type="caution">
    <text evidence="2">The sequence shown here is derived from an EMBL/GenBank/DDBJ whole genome shotgun (WGS) entry which is preliminary data.</text>
</comment>
<organism evidence="2 3">
    <name type="scientific">Myxococcus llanfairpwllgwyngyllgogerychwyrndrobwllllantysiliogogogochensis</name>
    <dbReference type="NCBI Taxonomy" id="2590453"/>
    <lineage>
        <taxon>Bacteria</taxon>
        <taxon>Pseudomonadati</taxon>
        <taxon>Myxococcota</taxon>
        <taxon>Myxococcia</taxon>
        <taxon>Myxococcales</taxon>
        <taxon>Cystobacterineae</taxon>
        <taxon>Myxococcaceae</taxon>
        <taxon>Myxococcus</taxon>
    </lineage>
</organism>